<protein>
    <recommendedName>
        <fullName evidence="5">Proline-rich region</fullName>
    </recommendedName>
</protein>
<dbReference type="EMBL" id="FOHI01000005">
    <property type="protein sequence ID" value="SET32892.1"/>
    <property type="molecule type" value="Genomic_DNA"/>
</dbReference>
<dbReference type="Proteomes" id="UP000183339">
    <property type="component" value="Unassembled WGS sequence"/>
</dbReference>
<dbReference type="AlphaFoldDB" id="A0A1I0DM11"/>
<dbReference type="RefSeq" id="WP_074707488.1">
    <property type="nucleotide sequence ID" value="NZ_FOHI01000005.1"/>
</dbReference>
<keyword evidence="2" id="KW-0732">Signal</keyword>
<keyword evidence="1" id="KW-0812">Transmembrane</keyword>
<reference evidence="3 4" key="1">
    <citation type="submission" date="2016-10" db="EMBL/GenBank/DDBJ databases">
        <authorList>
            <person name="de Groot N.N."/>
        </authorList>
    </citation>
    <scope>NUCLEOTIDE SEQUENCE [LARGE SCALE GENOMIC DNA]</scope>
    <source>
        <strain evidence="3 4">Nl7</strain>
    </source>
</reference>
<feature type="chain" id="PRO_5010285784" description="Proline-rich region" evidence="2">
    <location>
        <begin position="21"/>
        <end position="163"/>
    </location>
</feature>
<dbReference type="OrthoDB" id="5397649at2"/>
<accession>A0A1I0DM11</accession>
<evidence type="ECO:0000313" key="3">
    <source>
        <dbReference type="EMBL" id="SET32892.1"/>
    </source>
</evidence>
<evidence type="ECO:0000256" key="1">
    <source>
        <dbReference type="SAM" id="Phobius"/>
    </source>
</evidence>
<feature type="signal peptide" evidence="2">
    <location>
        <begin position="1"/>
        <end position="20"/>
    </location>
</feature>
<evidence type="ECO:0000313" key="4">
    <source>
        <dbReference type="Proteomes" id="UP000183339"/>
    </source>
</evidence>
<sequence length="163" mass="17811">MKKMGFMYAFLILLAPAAWAGGGGHHGGHHHGGHHGGHWHGPGLAFGLGVLGGYGLGYYGRGPYYSPYYRYGPAYGYAPYGYPAYGFSPWYGYTPGYAYPPVAPVVVAPAQPPVYIQQPPVIQSQPQPPATSYWHYCRNPEGYYPYVKNCPEGWLQVAPQPGQ</sequence>
<keyword evidence="1" id="KW-1133">Transmembrane helix</keyword>
<evidence type="ECO:0000256" key="2">
    <source>
        <dbReference type="SAM" id="SignalP"/>
    </source>
</evidence>
<keyword evidence="1" id="KW-0472">Membrane</keyword>
<gene>
    <name evidence="3" type="ORF">SAMN05216412_10533</name>
</gene>
<name>A0A1I0DM11_9PROT</name>
<feature type="transmembrane region" description="Helical" evidence="1">
    <location>
        <begin position="44"/>
        <end position="60"/>
    </location>
</feature>
<proteinExistence type="predicted"/>
<evidence type="ECO:0008006" key="5">
    <source>
        <dbReference type="Google" id="ProtNLM"/>
    </source>
</evidence>
<organism evidence="3 4">
    <name type="scientific">Nitrosospira multiformis</name>
    <dbReference type="NCBI Taxonomy" id="1231"/>
    <lineage>
        <taxon>Bacteria</taxon>
        <taxon>Pseudomonadati</taxon>
        <taxon>Pseudomonadota</taxon>
        <taxon>Betaproteobacteria</taxon>
        <taxon>Nitrosomonadales</taxon>
        <taxon>Nitrosomonadaceae</taxon>
        <taxon>Nitrosospira</taxon>
    </lineage>
</organism>